<dbReference type="AlphaFoldDB" id="A0A511X0Z5"/>
<keyword evidence="2" id="KW-1185">Reference proteome</keyword>
<reference evidence="1 2" key="1">
    <citation type="submission" date="2019-07" db="EMBL/GenBank/DDBJ databases">
        <title>Whole genome shotgun sequence of Halolactibacillus alkaliphilus NBRC 103919.</title>
        <authorList>
            <person name="Hosoyama A."/>
            <person name="Uohara A."/>
            <person name="Ohji S."/>
            <person name="Ichikawa N."/>
        </authorList>
    </citation>
    <scope>NUCLEOTIDE SEQUENCE [LARGE SCALE GENOMIC DNA]</scope>
    <source>
        <strain evidence="1 2">NBRC 103919</strain>
    </source>
</reference>
<protein>
    <recommendedName>
        <fullName evidence="3">Secretory immunoglobulin A-binding protein EsiB</fullName>
    </recommendedName>
</protein>
<proteinExistence type="predicted"/>
<dbReference type="SUPFAM" id="SSF81901">
    <property type="entry name" value="HCP-like"/>
    <property type="match status" value="1"/>
</dbReference>
<dbReference type="InterPro" id="IPR050767">
    <property type="entry name" value="Sel1_AlgK"/>
</dbReference>
<dbReference type="PANTHER" id="PTHR11102">
    <property type="entry name" value="SEL-1-LIKE PROTEIN"/>
    <property type="match status" value="1"/>
</dbReference>
<gene>
    <name evidence="1" type="ORF">HAL01_10340</name>
</gene>
<name>A0A511X0Z5_9BACI</name>
<dbReference type="InterPro" id="IPR006597">
    <property type="entry name" value="Sel1-like"/>
</dbReference>
<dbReference type="Gene3D" id="1.25.40.10">
    <property type="entry name" value="Tetratricopeptide repeat domain"/>
    <property type="match status" value="2"/>
</dbReference>
<dbReference type="RefSeq" id="WP_229675510.1">
    <property type="nucleotide sequence ID" value="NZ_BJYE01000009.1"/>
</dbReference>
<accession>A0A511X0Z5</accession>
<dbReference type="SMART" id="SM00671">
    <property type="entry name" value="SEL1"/>
    <property type="match status" value="5"/>
</dbReference>
<evidence type="ECO:0000313" key="1">
    <source>
        <dbReference type="EMBL" id="GEN56570.1"/>
    </source>
</evidence>
<dbReference type="PANTHER" id="PTHR11102:SF160">
    <property type="entry name" value="ERAD-ASSOCIATED E3 UBIQUITIN-PROTEIN LIGASE COMPONENT HRD3"/>
    <property type="match status" value="1"/>
</dbReference>
<sequence length="331" mass="37481">MELKQVLLDRGLVDVAKLWGNLPLSTQFARDIHTILSLCEESAKHLSEDVYILYQQLVKVEVVNDAYRDIITRDLTTILAGIINDSEHESIRYISKEEGTEAILRYQQAIESNASAQVKLGHFYKSIGRDSWAFDWFISAANLGDADAMYWLGNDYFVGKTVIHDLEKAYNYYKKAAEKGHGDALNNYADMYLRGEHVDKDEVKALQFFKQAAAKGVPEAMYTLGYMYENGVGTKIDTVKSRQWFIESAHYGDDFAANRLGHEAIETGNSTEALTWYQVAADRGDSYGEYNLGHCYENGIGTQVNIKKAKYWYRKAAVKGDQQAKVKLNSL</sequence>
<dbReference type="InterPro" id="IPR011990">
    <property type="entry name" value="TPR-like_helical_dom_sf"/>
</dbReference>
<comment type="caution">
    <text evidence="1">The sequence shown here is derived from an EMBL/GenBank/DDBJ whole genome shotgun (WGS) entry which is preliminary data.</text>
</comment>
<evidence type="ECO:0000313" key="2">
    <source>
        <dbReference type="Proteomes" id="UP000321400"/>
    </source>
</evidence>
<evidence type="ECO:0008006" key="3">
    <source>
        <dbReference type="Google" id="ProtNLM"/>
    </source>
</evidence>
<dbReference type="STRING" id="442899.SAMN05720591_10880"/>
<dbReference type="Proteomes" id="UP000321400">
    <property type="component" value="Unassembled WGS sequence"/>
</dbReference>
<dbReference type="EMBL" id="BJYE01000009">
    <property type="protein sequence ID" value="GEN56570.1"/>
    <property type="molecule type" value="Genomic_DNA"/>
</dbReference>
<dbReference type="Pfam" id="PF08238">
    <property type="entry name" value="Sel1"/>
    <property type="match status" value="6"/>
</dbReference>
<organism evidence="1 2">
    <name type="scientific">Halolactibacillus alkaliphilus</name>
    <dbReference type="NCBI Taxonomy" id="442899"/>
    <lineage>
        <taxon>Bacteria</taxon>
        <taxon>Bacillati</taxon>
        <taxon>Bacillota</taxon>
        <taxon>Bacilli</taxon>
        <taxon>Bacillales</taxon>
        <taxon>Bacillaceae</taxon>
        <taxon>Halolactibacillus</taxon>
    </lineage>
</organism>